<dbReference type="Proteomes" id="UP000324222">
    <property type="component" value="Unassembled WGS sequence"/>
</dbReference>
<comment type="caution">
    <text evidence="1">The sequence shown here is derived from an EMBL/GenBank/DDBJ whole genome shotgun (WGS) entry which is preliminary data.</text>
</comment>
<name>A0A5B7G6F4_PORTR</name>
<dbReference type="AlphaFoldDB" id="A0A5B7G6F4"/>
<accession>A0A5B7G6F4</accession>
<dbReference type="EMBL" id="VSRR010012421">
    <property type="protein sequence ID" value="MPC54522.1"/>
    <property type="molecule type" value="Genomic_DNA"/>
</dbReference>
<sequence>MEAGDVSPVLCLVHVAVRAQETVLADLGMILQAAFPVVVHSGRAESNDAPVAIRTIPIVLALLGAVREAGFRVAVRGRGVAEGVRGLGLSVIFLLLDKCWARLQLLSLGRLC</sequence>
<evidence type="ECO:0000313" key="2">
    <source>
        <dbReference type="Proteomes" id="UP000324222"/>
    </source>
</evidence>
<proteinExistence type="predicted"/>
<organism evidence="1 2">
    <name type="scientific">Portunus trituberculatus</name>
    <name type="common">Swimming crab</name>
    <name type="synonym">Neptunus trituberculatus</name>
    <dbReference type="NCBI Taxonomy" id="210409"/>
    <lineage>
        <taxon>Eukaryota</taxon>
        <taxon>Metazoa</taxon>
        <taxon>Ecdysozoa</taxon>
        <taxon>Arthropoda</taxon>
        <taxon>Crustacea</taxon>
        <taxon>Multicrustacea</taxon>
        <taxon>Malacostraca</taxon>
        <taxon>Eumalacostraca</taxon>
        <taxon>Eucarida</taxon>
        <taxon>Decapoda</taxon>
        <taxon>Pleocyemata</taxon>
        <taxon>Brachyura</taxon>
        <taxon>Eubrachyura</taxon>
        <taxon>Portunoidea</taxon>
        <taxon>Portunidae</taxon>
        <taxon>Portuninae</taxon>
        <taxon>Portunus</taxon>
    </lineage>
</organism>
<protein>
    <submittedName>
        <fullName evidence="1">Uncharacterized protein</fullName>
    </submittedName>
</protein>
<reference evidence="1 2" key="1">
    <citation type="submission" date="2019-05" db="EMBL/GenBank/DDBJ databases">
        <title>Another draft genome of Portunus trituberculatus and its Hox gene families provides insights of decapod evolution.</title>
        <authorList>
            <person name="Jeong J.-H."/>
            <person name="Song I."/>
            <person name="Kim S."/>
            <person name="Choi T."/>
            <person name="Kim D."/>
            <person name="Ryu S."/>
            <person name="Kim W."/>
        </authorList>
    </citation>
    <scope>NUCLEOTIDE SEQUENCE [LARGE SCALE GENOMIC DNA]</scope>
    <source>
        <tissue evidence="1">Muscle</tissue>
    </source>
</reference>
<keyword evidence="2" id="KW-1185">Reference proteome</keyword>
<evidence type="ECO:0000313" key="1">
    <source>
        <dbReference type="EMBL" id="MPC54522.1"/>
    </source>
</evidence>
<gene>
    <name evidence="1" type="ORF">E2C01_048442</name>
</gene>